<evidence type="ECO:0000313" key="3">
    <source>
        <dbReference type="EMBL" id="QIW94763.1"/>
    </source>
</evidence>
<feature type="compositionally biased region" description="Basic and acidic residues" evidence="1">
    <location>
        <begin position="1"/>
        <end position="78"/>
    </location>
</feature>
<feature type="compositionally biased region" description="Basic and acidic residues" evidence="1">
    <location>
        <begin position="113"/>
        <end position="137"/>
    </location>
</feature>
<feature type="region of interest" description="Disordered" evidence="1">
    <location>
        <begin position="496"/>
        <end position="535"/>
    </location>
</feature>
<gene>
    <name evidence="3" type="ORF">AMS68_000281</name>
</gene>
<dbReference type="OrthoDB" id="5410752at2759"/>
<feature type="compositionally biased region" description="Basic and acidic residues" evidence="1">
    <location>
        <begin position="145"/>
        <end position="253"/>
    </location>
</feature>
<proteinExistence type="predicted"/>
<reference evidence="3 4" key="1">
    <citation type="journal article" date="2016" name="Sci. Rep.">
        <title>Peltaster fructicola genome reveals evolution from an invasive phytopathogen to an ectophytic parasite.</title>
        <authorList>
            <person name="Xu C."/>
            <person name="Chen H."/>
            <person name="Gleason M.L."/>
            <person name="Xu J.R."/>
            <person name="Liu H."/>
            <person name="Zhang R."/>
            <person name="Sun G."/>
        </authorList>
    </citation>
    <scope>NUCLEOTIDE SEQUENCE [LARGE SCALE GENOMIC DNA]</scope>
    <source>
        <strain evidence="3 4">LNHT1506</strain>
    </source>
</reference>
<dbReference type="InterPro" id="IPR058348">
    <property type="entry name" value="DUF8035"/>
</dbReference>
<dbReference type="Pfam" id="PF26118">
    <property type="entry name" value="DUF8035"/>
    <property type="match status" value="1"/>
</dbReference>
<dbReference type="AlphaFoldDB" id="A0A6H0XJ72"/>
<feature type="compositionally biased region" description="Basic and acidic residues" evidence="1">
    <location>
        <begin position="339"/>
        <end position="350"/>
    </location>
</feature>
<protein>
    <recommendedName>
        <fullName evidence="2">DUF8035 domain-containing protein</fullName>
    </recommendedName>
</protein>
<feature type="compositionally biased region" description="Pro residues" evidence="1">
    <location>
        <begin position="315"/>
        <end position="327"/>
    </location>
</feature>
<feature type="compositionally biased region" description="Basic and acidic residues" evidence="1">
    <location>
        <begin position="288"/>
        <end position="314"/>
    </location>
</feature>
<keyword evidence="4" id="KW-1185">Reference proteome</keyword>
<accession>A0A6H0XJ72</accession>
<evidence type="ECO:0000313" key="4">
    <source>
        <dbReference type="Proteomes" id="UP000503462"/>
    </source>
</evidence>
<feature type="compositionally biased region" description="Basic and acidic residues" evidence="1">
    <location>
        <begin position="390"/>
        <end position="401"/>
    </location>
</feature>
<feature type="region of interest" description="Disordered" evidence="1">
    <location>
        <begin position="1"/>
        <end position="423"/>
    </location>
</feature>
<feature type="compositionally biased region" description="Pro residues" evidence="1">
    <location>
        <begin position="351"/>
        <end position="360"/>
    </location>
</feature>
<dbReference type="Proteomes" id="UP000503462">
    <property type="component" value="Chromosome 1"/>
</dbReference>
<dbReference type="EMBL" id="CP051139">
    <property type="protein sequence ID" value="QIW94763.1"/>
    <property type="molecule type" value="Genomic_DNA"/>
</dbReference>
<feature type="compositionally biased region" description="Basic and acidic residues" evidence="1">
    <location>
        <begin position="511"/>
        <end position="535"/>
    </location>
</feature>
<feature type="compositionally biased region" description="Basic and acidic residues" evidence="1">
    <location>
        <begin position="86"/>
        <end position="97"/>
    </location>
</feature>
<organism evidence="3 4">
    <name type="scientific">Peltaster fructicola</name>
    <dbReference type="NCBI Taxonomy" id="286661"/>
    <lineage>
        <taxon>Eukaryota</taxon>
        <taxon>Fungi</taxon>
        <taxon>Dikarya</taxon>
        <taxon>Ascomycota</taxon>
        <taxon>Pezizomycotina</taxon>
        <taxon>Dothideomycetes</taxon>
        <taxon>Dothideomycetes incertae sedis</taxon>
        <taxon>Peltaster</taxon>
    </lineage>
</organism>
<evidence type="ECO:0000256" key="1">
    <source>
        <dbReference type="SAM" id="MobiDB-lite"/>
    </source>
</evidence>
<sequence length="652" mass="78140">MSRRDYGRYDYDDRDRDYGRQGGRRDRDRSEVDIDIRESRSRGPERRTETIVLERDRRDDRRDDRSRVPDFLRDDYGKNVETQLVIREDTREDDNRSRLVGRRRSNESLARSRVPDRVVEKEEIIIREKERERDRRPPYPPSDIGRGEREEIVFRERPRSRAPPRRGEEEIDISIRRREDDERSIASPRSEVREREVEEIRIRRGEGERRPARREVVEEEEIKIRETRDSPPRRGGRDDVREEIDIKIRESDRLSAAPPPRSRSRVVATEKEEWIVRRPRKEPSPPPRDYEKEEIIIRRRERSISPEPPPREPSPEPLPPPIEPIVRPPIVQEVITHYRNIDHGFERAREPTPPPPPPSPPREREEDLEIAIRRTGTRNGKAYDEELIIEQDRKEREDTRVARRAPSVASPRRRFEEEEITSEADYYNRRATSRAYPGEAYNGATRKWELVDVPPGTERVRMDGIGGGAQEITWQRYNGERTSKFYADGRGYEQDYERRAPAPIPAPPVGRGEEKIEETRIERRTTIEERPLERPKTKDRMWTEVTKDLVIKEAIEESGYEYEENDEFYYVMEYLRYEDVLKLVELTEDIRRERRERIREIQWERDEIERAPKLLAPAPPPPVPAPPRSVYDERIYEREYIYDRDGRRYRRG</sequence>
<evidence type="ECO:0000259" key="2">
    <source>
        <dbReference type="Pfam" id="PF26118"/>
    </source>
</evidence>
<feature type="domain" description="DUF8035" evidence="2">
    <location>
        <begin position="539"/>
        <end position="593"/>
    </location>
</feature>
<name>A0A6H0XJ72_9PEZI</name>